<dbReference type="Proteomes" id="UP000667650">
    <property type="component" value="Unassembled WGS sequence"/>
</dbReference>
<name>A0A964TFC2_9FLAO</name>
<evidence type="ECO:0000313" key="3">
    <source>
        <dbReference type="EMBL" id="NAY92641.1"/>
    </source>
</evidence>
<feature type="domain" description="DUF11" evidence="2">
    <location>
        <begin position="473"/>
        <end position="582"/>
    </location>
</feature>
<feature type="domain" description="DUF11" evidence="2">
    <location>
        <begin position="601"/>
        <end position="713"/>
    </location>
</feature>
<proteinExistence type="predicted"/>
<dbReference type="Pfam" id="PF22352">
    <property type="entry name" value="K319L-like_PKD"/>
    <property type="match status" value="1"/>
</dbReference>
<dbReference type="InterPro" id="IPR001434">
    <property type="entry name" value="OmcB-like_DUF11"/>
</dbReference>
<reference evidence="3" key="1">
    <citation type="submission" date="2020-01" db="EMBL/GenBank/DDBJ databases">
        <title>Muricauda ochracea sp. nov., isolated from a tidal flat of Garorim bay in Korea.</title>
        <authorList>
            <person name="Kim D."/>
            <person name="Yoo Y."/>
            <person name="Kim J.-J."/>
        </authorList>
    </citation>
    <scope>NUCLEOTIDE SEQUENCE</scope>
    <source>
        <strain evidence="3">JGD-17</strain>
    </source>
</reference>
<dbReference type="InterPro" id="IPR013783">
    <property type="entry name" value="Ig-like_fold"/>
</dbReference>
<protein>
    <submittedName>
        <fullName evidence="3">DUF11 domain-containing protein</fullName>
    </submittedName>
</protein>
<gene>
    <name evidence="3" type="ORF">GTQ34_12000</name>
</gene>
<dbReference type="InterPro" id="IPR051172">
    <property type="entry name" value="Chlamydia_OmcB"/>
</dbReference>
<feature type="domain" description="DUF11" evidence="2">
    <location>
        <begin position="342"/>
        <end position="457"/>
    </location>
</feature>
<evidence type="ECO:0000313" key="4">
    <source>
        <dbReference type="Proteomes" id="UP000667650"/>
    </source>
</evidence>
<dbReference type="PANTHER" id="PTHR34819">
    <property type="entry name" value="LARGE CYSTEINE-RICH PERIPLASMIC PROTEIN OMCB"/>
    <property type="match status" value="1"/>
</dbReference>
<evidence type="ECO:0000259" key="2">
    <source>
        <dbReference type="Pfam" id="PF01345"/>
    </source>
</evidence>
<dbReference type="PANTHER" id="PTHR34819:SF3">
    <property type="entry name" value="CELL SURFACE PROTEIN"/>
    <property type="match status" value="1"/>
</dbReference>
<organism evidence="3 4">
    <name type="scientific">Flagellimonas ochracea</name>
    <dbReference type="NCBI Taxonomy" id="2696472"/>
    <lineage>
        <taxon>Bacteria</taxon>
        <taxon>Pseudomonadati</taxon>
        <taxon>Bacteroidota</taxon>
        <taxon>Flavobacteriia</taxon>
        <taxon>Flavobacteriales</taxon>
        <taxon>Flavobacteriaceae</taxon>
        <taxon>Flagellimonas</taxon>
    </lineage>
</organism>
<sequence>MNIASTSQAKGVIFMAFLLFFFLGPHSYAQDCAIGAGVDESICENQATLNLSGSASGSFLVNPSWSQVGGPMITIDNPSDLTTPISGYMGGNTYTFRLSATCSDGTALFEDVDFIVESEVTADAGADQIVNQISAVFLNASAPTSGVGTWSQTSGPTLVSFANVNDPNTQVFGLDDGTYFFQWTVSNSVCPPISDTAGVSVQGTDVELELQVNNPSPDVGEVVTFTVNLSNDGTIAASGISVEQVIPLGFDNIVGISNGGTFNFGSRTVTWTGLTVPLGTNTTLLAFNATVQTPTPTPGEYTHTAEVTFANEFDVDSTPNNDDGDQSEDDEANLTVAPQQADLSLTKTVVGNELTPNVGEQITFAIMAINSGPDDATNVVVVDQLLSGFQFESYTATAGSYDNATGFWQLGTLTNGATETLTITVTVNPTGNYTNTAQVIASDAFDFDSTPANGVSSEDDQGDITITPVSVIDLELTKIADNPTPDVGVIVIFTLTISNTGPSQATSIDVLDLIPSGFTYVSDDGAGDYDDATGIWDVGTLASGSTEVLNITASVNPSGSYSNVAQVVAHDQADSDSTPNNNVLAEDDQDQAVLNPNPIVDVSVTQIADNLAPNVGDQINFTITVLNDGPSDATNVVVTDVLPSGYAYVNATASNGFYNPLIGSWILGNLASGTSETLILTADVLPSGVYANTAELTGLSETDSDSFPANNDGTEDDQQTVVPVPVQVSDLILRKFVNVLSPLVGQEVIFDINISNEGPSDVTGVEILDILPSGYTYISNSRTAGVYNPATGIWDLNGIILNGTTETLTIVATVNPSGDYFNVTEVIASDNIDPNSTPNNTNVFENDYDSAGTTPIPAADLSLDKTVDNEFPDVLDNVTFTLTLNNTGPSDATGVSILDELPSGYTYVSDDSGGTYNALNGIWNVGGVVAGSNAVLNIVAQVNPSGTYSNTAEVLTVIELDPDSTPNNQVAGEDDQDEQSTTPRAVTDISIIKTVDDMSPSVGDQIVFTITAQNSGPNNATGLVIEDQLASGYDFILVSASSGTYDELSGAWDLSTIISGTSETMQITALVLPTGDYRNTAELIALDTFDPDSTPNNNLNSEDDQETIVPVPNGLADLSLTMAVDDATPNVGDVVRFTLSITNNGPSDATGILVSNELPSGYTYEAHIGTAGIYNPNTGVWNINGTLLDQNTETLELLALVNPPTDTPDEYLTTALISASNFPDPNSNPSQGIGVDDYSDGITDDDETSAIVVPQTTDIALSKTVDQLNPNIGDEVTFTITVTNQGNATATNLGIEEFLPRGYKLISSQTTLGTFDEFSGFWEIDALATSQSASLSIIVEVQDVDDYLNIVNLAFVDQWDVDTTNDSDQAFVEPTCLVIYNEFSPNGDGVNDFFKIDCISRFPNNRLQVYNRWGNIVYEKRGYGNDWDGIANGRAAVQKGDLLPVGTYYYILELGDGSEPKTDWLYINR</sequence>
<feature type="domain" description="DUF11" evidence="2">
    <location>
        <begin position="860"/>
        <end position="969"/>
    </location>
</feature>
<keyword evidence="4" id="KW-1185">Reference proteome</keyword>
<feature type="domain" description="DUF11" evidence="2">
    <location>
        <begin position="1258"/>
        <end position="1370"/>
    </location>
</feature>
<dbReference type="Pfam" id="PF13585">
    <property type="entry name" value="CHU_C"/>
    <property type="match status" value="1"/>
</dbReference>
<dbReference type="NCBIfam" id="TIGR01451">
    <property type="entry name" value="B_ant_repeat"/>
    <property type="match status" value="9"/>
</dbReference>
<dbReference type="RefSeq" id="WP_166524060.1">
    <property type="nucleotide sequence ID" value="NZ_JAAABI010000004.1"/>
</dbReference>
<feature type="domain" description="DUF11" evidence="2">
    <location>
        <begin position="1117"/>
        <end position="1228"/>
    </location>
</feature>
<feature type="domain" description="DUF11" evidence="2">
    <location>
        <begin position="205"/>
        <end position="322"/>
    </location>
</feature>
<dbReference type="InterPro" id="IPR047589">
    <property type="entry name" value="DUF11_rpt"/>
</dbReference>
<feature type="region of interest" description="Disordered" evidence="1">
    <location>
        <begin position="962"/>
        <end position="983"/>
    </location>
</feature>
<dbReference type="NCBIfam" id="TIGR04131">
    <property type="entry name" value="Bac_Flav_CTERM"/>
    <property type="match status" value="1"/>
</dbReference>
<evidence type="ECO:0000256" key="1">
    <source>
        <dbReference type="SAM" id="MobiDB-lite"/>
    </source>
</evidence>
<comment type="caution">
    <text evidence="3">The sequence shown here is derived from an EMBL/GenBank/DDBJ whole genome shotgun (WGS) entry which is preliminary data.</text>
</comment>
<dbReference type="EMBL" id="JAAABI010000004">
    <property type="protein sequence ID" value="NAY92641.1"/>
    <property type="molecule type" value="Genomic_DNA"/>
</dbReference>
<dbReference type="Pfam" id="PF01345">
    <property type="entry name" value="DUF11"/>
    <property type="match status" value="9"/>
</dbReference>
<accession>A0A964TFC2</accession>
<dbReference type="Gene3D" id="2.60.40.3080">
    <property type="match status" value="3"/>
</dbReference>
<feature type="domain" description="DUF11" evidence="2">
    <location>
        <begin position="730"/>
        <end position="842"/>
    </location>
</feature>
<feature type="domain" description="DUF11" evidence="2">
    <location>
        <begin position="988"/>
        <end position="1097"/>
    </location>
</feature>
<dbReference type="InterPro" id="IPR026341">
    <property type="entry name" value="T9SS_type_B"/>
</dbReference>
<dbReference type="Gene3D" id="2.60.40.10">
    <property type="entry name" value="Immunoglobulins"/>
    <property type="match status" value="4"/>
</dbReference>